<name>A0A024FXV6_9STRA</name>
<gene>
    <name evidence="1" type="ORF">BN9_134350</name>
</gene>
<evidence type="ECO:0000313" key="1">
    <source>
        <dbReference type="EMBL" id="CCI11762.1"/>
    </source>
</evidence>
<dbReference type="InParanoid" id="A0A024FXV6"/>
<comment type="caution">
    <text evidence="1">The sequence shown here is derived from an EMBL/GenBank/DDBJ whole genome shotgun (WGS) entry which is preliminary data.</text>
</comment>
<organism evidence="1 2">
    <name type="scientific">Albugo candida</name>
    <dbReference type="NCBI Taxonomy" id="65357"/>
    <lineage>
        <taxon>Eukaryota</taxon>
        <taxon>Sar</taxon>
        <taxon>Stramenopiles</taxon>
        <taxon>Oomycota</taxon>
        <taxon>Peronosporomycetes</taxon>
        <taxon>Albuginales</taxon>
        <taxon>Albuginaceae</taxon>
        <taxon>Albugo</taxon>
    </lineage>
</organism>
<protein>
    <submittedName>
        <fullName evidence="1">Uncharacterized protein</fullName>
    </submittedName>
</protein>
<sequence>MVQLMRGLIARLDPLEECQNKMQGPLSGGKRPAEAFFALGLGRAPLMNIAAWVGSTPPARWND</sequence>
<proteinExistence type="predicted"/>
<evidence type="ECO:0000313" key="2">
    <source>
        <dbReference type="Proteomes" id="UP000053237"/>
    </source>
</evidence>
<reference evidence="1 2" key="1">
    <citation type="submission" date="2012-05" db="EMBL/GenBank/DDBJ databases">
        <title>Recombination and specialization in a pathogen metapopulation.</title>
        <authorList>
            <person name="Gardiner A."/>
            <person name="Kemen E."/>
            <person name="Schultz-Larsen T."/>
            <person name="MacLean D."/>
            <person name="Van Oosterhout C."/>
            <person name="Jones J.D.G."/>
        </authorList>
    </citation>
    <scope>NUCLEOTIDE SEQUENCE [LARGE SCALE GENOMIC DNA]</scope>
    <source>
        <strain evidence="1 2">Ac Nc2</strain>
    </source>
</reference>
<keyword evidence="2" id="KW-1185">Reference proteome</keyword>
<dbReference type="AlphaFoldDB" id="A0A024FXV6"/>
<dbReference type="Proteomes" id="UP000053237">
    <property type="component" value="Unassembled WGS sequence"/>
</dbReference>
<accession>A0A024FXV6</accession>
<dbReference type="EMBL" id="CAIX01001946">
    <property type="protein sequence ID" value="CCI11762.1"/>
    <property type="molecule type" value="Genomic_DNA"/>
</dbReference>